<feature type="transmembrane region" description="Helical" evidence="8">
    <location>
        <begin position="230"/>
        <end position="250"/>
    </location>
</feature>
<feature type="domain" description="ABC transmembrane type-1" evidence="9">
    <location>
        <begin position="59"/>
        <end position="249"/>
    </location>
</feature>
<evidence type="ECO:0000256" key="5">
    <source>
        <dbReference type="ARBA" id="ARBA00022692"/>
    </source>
</evidence>
<feature type="transmembrane region" description="Helical" evidence="8">
    <location>
        <begin position="176"/>
        <end position="197"/>
    </location>
</feature>
<evidence type="ECO:0000256" key="1">
    <source>
        <dbReference type="ARBA" id="ARBA00004651"/>
    </source>
</evidence>
<evidence type="ECO:0000256" key="4">
    <source>
        <dbReference type="ARBA" id="ARBA00022475"/>
    </source>
</evidence>
<name>A0AAU9D2W9_9LACO</name>
<dbReference type="SUPFAM" id="SSF161098">
    <property type="entry name" value="MetI-like"/>
    <property type="match status" value="1"/>
</dbReference>
<dbReference type="InterPro" id="IPR035906">
    <property type="entry name" value="MetI-like_sf"/>
</dbReference>
<dbReference type="GO" id="GO:0005886">
    <property type="term" value="C:plasma membrane"/>
    <property type="evidence" value="ECO:0007669"/>
    <property type="project" value="UniProtKB-SubCell"/>
</dbReference>
<evidence type="ECO:0000313" key="11">
    <source>
        <dbReference type="Proteomes" id="UP001321804"/>
    </source>
</evidence>
<protein>
    <submittedName>
        <fullName evidence="10">Spermidine/putrescine ABC transporter permease</fullName>
    </submittedName>
</protein>
<keyword evidence="3 8" id="KW-0813">Transport</keyword>
<dbReference type="InterPro" id="IPR000515">
    <property type="entry name" value="MetI-like"/>
</dbReference>
<keyword evidence="6 8" id="KW-1133">Transmembrane helix</keyword>
<keyword evidence="7 8" id="KW-0472">Membrane</keyword>
<dbReference type="PANTHER" id="PTHR43848">
    <property type="entry name" value="PUTRESCINE TRANSPORT SYSTEM PERMEASE PROTEIN POTI"/>
    <property type="match status" value="1"/>
</dbReference>
<dbReference type="AlphaFoldDB" id="A0AAU9D2W9"/>
<reference evidence="10 11" key="1">
    <citation type="journal article" date="2023" name="Microbiol. Spectr.">
        <title>Symbiosis of Carpenter Bees with Uncharacterized Lactic Acid Bacteria Showing NAD Auxotrophy.</title>
        <authorList>
            <person name="Kawasaki S."/>
            <person name="Ozawa K."/>
            <person name="Mori T."/>
            <person name="Yamamoto A."/>
            <person name="Ito M."/>
            <person name="Ohkuma M."/>
            <person name="Sakamoto M."/>
            <person name="Matsutani M."/>
        </authorList>
    </citation>
    <scope>NUCLEOTIDE SEQUENCE [LARGE SCALE GENOMIC DNA]</scope>
    <source>
        <strain evidence="10 11">KimC2</strain>
    </source>
</reference>
<dbReference type="Gene3D" id="1.10.3720.10">
    <property type="entry name" value="MetI-like"/>
    <property type="match status" value="1"/>
</dbReference>
<evidence type="ECO:0000256" key="7">
    <source>
        <dbReference type="ARBA" id="ARBA00023136"/>
    </source>
</evidence>
<dbReference type="InterPro" id="IPR051789">
    <property type="entry name" value="Bact_Polyamine_Transport"/>
</dbReference>
<evidence type="ECO:0000259" key="9">
    <source>
        <dbReference type="PROSITE" id="PS50928"/>
    </source>
</evidence>
<dbReference type="PROSITE" id="PS50928">
    <property type="entry name" value="ABC_TM1"/>
    <property type="match status" value="1"/>
</dbReference>
<evidence type="ECO:0000313" key="10">
    <source>
        <dbReference type="EMBL" id="BDR56645.1"/>
    </source>
</evidence>
<evidence type="ECO:0000256" key="6">
    <source>
        <dbReference type="ARBA" id="ARBA00022989"/>
    </source>
</evidence>
<evidence type="ECO:0000256" key="2">
    <source>
        <dbReference type="ARBA" id="ARBA00007069"/>
    </source>
</evidence>
<dbReference type="EMBL" id="AP026801">
    <property type="protein sequence ID" value="BDR56645.1"/>
    <property type="molecule type" value="Genomic_DNA"/>
</dbReference>
<feature type="transmembrane region" description="Helical" evidence="8">
    <location>
        <begin position="96"/>
        <end position="122"/>
    </location>
</feature>
<feature type="transmembrane region" description="Helical" evidence="8">
    <location>
        <begin position="7"/>
        <end position="29"/>
    </location>
</feature>
<proteinExistence type="inferred from homology"/>
<organism evidence="10 11">
    <name type="scientific">Xylocopilactobacillus apis</name>
    <dbReference type="NCBI Taxonomy" id="2932183"/>
    <lineage>
        <taxon>Bacteria</taxon>
        <taxon>Bacillati</taxon>
        <taxon>Bacillota</taxon>
        <taxon>Bacilli</taxon>
        <taxon>Lactobacillales</taxon>
        <taxon>Lactobacillaceae</taxon>
        <taxon>Xylocopilactobacillus</taxon>
    </lineage>
</organism>
<keyword evidence="5 8" id="KW-0812">Transmembrane</keyword>
<gene>
    <name evidence="10" type="ORF">KIMC2_12070</name>
</gene>
<evidence type="ECO:0000256" key="3">
    <source>
        <dbReference type="ARBA" id="ARBA00022448"/>
    </source>
</evidence>
<dbReference type="CDD" id="cd06261">
    <property type="entry name" value="TM_PBP2"/>
    <property type="match status" value="1"/>
</dbReference>
<keyword evidence="11" id="KW-1185">Reference proteome</keyword>
<dbReference type="Proteomes" id="UP001321804">
    <property type="component" value="Chromosome"/>
</dbReference>
<dbReference type="Pfam" id="PF00528">
    <property type="entry name" value="BPD_transp_1"/>
    <property type="match status" value="1"/>
</dbReference>
<keyword evidence="4" id="KW-1003">Cell membrane</keyword>
<accession>A0AAU9D2W9</accession>
<feature type="transmembrane region" description="Helical" evidence="8">
    <location>
        <begin position="128"/>
        <end position="148"/>
    </location>
</feature>
<feature type="transmembrane region" description="Helical" evidence="8">
    <location>
        <begin position="55"/>
        <end position="84"/>
    </location>
</feature>
<dbReference type="KEGG" id="xak:KIMC2_12070"/>
<sequence>MSKIKNWIFLFFIFLIMYLPIFYLIYYSFSSDNNMAKFGHFSLKHYSNLLSDHRLIGIVINTVLIALISATIATIIGTLGALYVNGLTRKWVKSSILTLNNILMVSPDVIIGASFLILYSAFKLPLGFWSVLISHVAFSVPIVVLMVLPKLKELKQSYIDAAYDLGATGPQVLSQVILPFISSGILAGFFMALTYSLDDFAVTFFVTGNGFETLSVEIYALARRGISLEINALTGIIFLVISIAIVFLLFHSSKK</sequence>
<comment type="subcellular location">
    <subcellularLocation>
        <location evidence="1 8">Cell membrane</location>
        <topology evidence="1 8">Multi-pass membrane protein</topology>
    </subcellularLocation>
</comment>
<comment type="similarity">
    <text evidence="2">Belongs to the binding-protein-dependent transport system permease family. CysTW subfamily.</text>
</comment>
<evidence type="ECO:0000256" key="8">
    <source>
        <dbReference type="RuleBase" id="RU363032"/>
    </source>
</evidence>
<dbReference type="GO" id="GO:0055085">
    <property type="term" value="P:transmembrane transport"/>
    <property type="evidence" value="ECO:0007669"/>
    <property type="project" value="InterPro"/>
</dbReference>
<dbReference type="PANTHER" id="PTHR43848:SF2">
    <property type="entry name" value="PUTRESCINE TRANSPORT SYSTEM PERMEASE PROTEIN POTI"/>
    <property type="match status" value="1"/>
</dbReference>